<name>A0AAV9SL00_9TELE</name>
<organism evidence="2 3">
    <name type="scientific">Crenichthys baileyi</name>
    <name type="common">White River springfish</name>
    <dbReference type="NCBI Taxonomy" id="28760"/>
    <lineage>
        <taxon>Eukaryota</taxon>
        <taxon>Metazoa</taxon>
        <taxon>Chordata</taxon>
        <taxon>Craniata</taxon>
        <taxon>Vertebrata</taxon>
        <taxon>Euteleostomi</taxon>
        <taxon>Actinopterygii</taxon>
        <taxon>Neopterygii</taxon>
        <taxon>Teleostei</taxon>
        <taxon>Neoteleostei</taxon>
        <taxon>Acanthomorphata</taxon>
        <taxon>Ovalentaria</taxon>
        <taxon>Atherinomorphae</taxon>
        <taxon>Cyprinodontiformes</taxon>
        <taxon>Goodeidae</taxon>
        <taxon>Crenichthys</taxon>
    </lineage>
</organism>
<proteinExistence type="predicted"/>
<dbReference type="AlphaFoldDB" id="A0AAV9SL00"/>
<evidence type="ECO:0000313" key="3">
    <source>
        <dbReference type="Proteomes" id="UP001311232"/>
    </source>
</evidence>
<reference evidence="2 3" key="1">
    <citation type="submission" date="2021-06" db="EMBL/GenBank/DDBJ databases">
        <authorList>
            <person name="Palmer J.M."/>
        </authorList>
    </citation>
    <scope>NUCLEOTIDE SEQUENCE [LARGE SCALE GENOMIC DNA]</scope>
    <source>
        <strain evidence="2 3">MEX-2019</strain>
        <tissue evidence="2">Muscle</tissue>
    </source>
</reference>
<evidence type="ECO:0000313" key="2">
    <source>
        <dbReference type="EMBL" id="KAK5622042.1"/>
    </source>
</evidence>
<gene>
    <name evidence="2" type="ORF">CRENBAI_011645</name>
</gene>
<comment type="caution">
    <text evidence="2">The sequence shown here is derived from an EMBL/GenBank/DDBJ whole genome shotgun (WGS) entry which is preliminary data.</text>
</comment>
<dbReference type="Proteomes" id="UP001311232">
    <property type="component" value="Unassembled WGS sequence"/>
</dbReference>
<evidence type="ECO:0000256" key="1">
    <source>
        <dbReference type="SAM" id="MobiDB-lite"/>
    </source>
</evidence>
<accession>A0AAV9SL00</accession>
<feature type="compositionally biased region" description="Polar residues" evidence="1">
    <location>
        <begin position="13"/>
        <end position="34"/>
    </location>
</feature>
<protein>
    <submittedName>
        <fullName evidence="2">Uncharacterized protein</fullName>
    </submittedName>
</protein>
<dbReference type="EMBL" id="JAHHUM010000223">
    <property type="protein sequence ID" value="KAK5622042.1"/>
    <property type="molecule type" value="Genomic_DNA"/>
</dbReference>
<sequence>MSSEGGDGPRAQSVESQPESERTQPTQSWQRSASTVTIATALHQHTPPQPETSSRLLVSVSQWWNLSPMGEVVVSVVSRRRAAVRTAGTTNFTTRRQLSVGTPRVKRINVAVRKFSFRGVLSFPCLPVTLKDAFIQVKEQLLSNETGMEQHLGP</sequence>
<feature type="region of interest" description="Disordered" evidence="1">
    <location>
        <begin position="1"/>
        <end position="34"/>
    </location>
</feature>
<keyword evidence="3" id="KW-1185">Reference proteome</keyword>